<proteinExistence type="predicted"/>
<keyword evidence="2" id="KW-1185">Reference proteome</keyword>
<protein>
    <recommendedName>
        <fullName evidence="3">Transmembrane protein</fullName>
    </recommendedName>
</protein>
<dbReference type="Proteomes" id="UP001172630">
    <property type="component" value="Unassembled WGS sequence"/>
</dbReference>
<evidence type="ECO:0000313" key="2">
    <source>
        <dbReference type="Proteomes" id="UP001172630"/>
    </source>
</evidence>
<dbReference type="RefSeq" id="WP_285884637.1">
    <property type="nucleotide sequence ID" value="NZ_JARFYN010000100.1"/>
</dbReference>
<dbReference type="EMBL" id="JARFYN010000100">
    <property type="protein sequence ID" value="MDL2410692.1"/>
    <property type="molecule type" value="Genomic_DNA"/>
</dbReference>
<comment type="caution">
    <text evidence="1">The sequence shown here is derived from an EMBL/GenBank/DDBJ whole genome shotgun (WGS) entry which is preliminary data.</text>
</comment>
<gene>
    <name evidence="1" type="ORF">PY650_35090</name>
</gene>
<name>A0ABT7KQ35_9HYPH</name>
<sequence length="92" mass="10388">MRRIILLAIVGLVTCSCDQTSTSRAGNFSLQPIPGSITYGGQPRMKLTKSPIGSQVPHHFTDQWGDDVYETYIIQPDRSLRLVDRRIIQQPF</sequence>
<reference evidence="1" key="1">
    <citation type="submission" date="2023-06" db="EMBL/GenBank/DDBJ databases">
        <title>Phylogenetic Diversity of Rhizobium strains.</title>
        <authorList>
            <person name="Moura F.T."/>
            <person name="Helene L.C.F."/>
            <person name="Hungria M."/>
        </authorList>
    </citation>
    <scope>NUCLEOTIDE SEQUENCE</scope>
    <source>
        <strain evidence="1">CCGE524</strain>
    </source>
</reference>
<evidence type="ECO:0000313" key="1">
    <source>
        <dbReference type="EMBL" id="MDL2410692.1"/>
    </source>
</evidence>
<accession>A0ABT7KQ35</accession>
<evidence type="ECO:0008006" key="3">
    <source>
        <dbReference type="Google" id="ProtNLM"/>
    </source>
</evidence>
<organism evidence="1 2">
    <name type="scientific">Rhizobium calliandrae</name>
    <dbReference type="NCBI Taxonomy" id="1312182"/>
    <lineage>
        <taxon>Bacteria</taxon>
        <taxon>Pseudomonadati</taxon>
        <taxon>Pseudomonadota</taxon>
        <taxon>Alphaproteobacteria</taxon>
        <taxon>Hyphomicrobiales</taxon>
        <taxon>Rhizobiaceae</taxon>
        <taxon>Rhizobium/Agrobacterium group</taxon>
        <taxon>Rhizobium</taxon>
    </lineage>
</organism>
<dbReference type="PROSITE" id="PS51257">
    <property type="entry name" value="PROKAR_LIPOPROTEIN"/>
    <property type="match status" value="1"/>
</dbReference>